<feature type="signal peptide" evidence="1">
    <location>
        <begin position="1"/>
        <end position="21"/>
    </location>
</feature>
<protein>
    <submittedName>
        <fullName evidence="2">Uncharacterized protein</fullName>
    </submittedName>
</protein>
<reference evidence="2 3" key="1">
    <citation type="journal article" date="2015" name="Genome Announc.">
        <title>Draft Genome Sequence and Gene Annotation of the Entomopathogenic Fungus Verticillium hemipterigenum.</title>
        <authorList>
            <person name="Horn F."/>
            <person name="Habel A."/>
            <person name="Scharf D.H."/>
            <person name="Dworschak J."/>
            <person name="Brakhage A.A."/>
            <person name="Guthke R."/>
            <person name="Hertweck C."/>
            <person name="Linde J."/>
        </authorList>
    </citation>
    <scope>NUCLEOTIDE SEQUENCE [LARGE SCALE GENOMIC DNA]</scope>
</reference>
<keyword evidence="3" id="KW-1185">Reference proteome</keyword>
<evidence type="ECO:0000313" key="3">
    <source>
        <dbReference type="Proteomes" id="UP000039046"/>
    </source>
</evidence>
<keyword evidence="1" id="KW-0732">Signal</keyword>
<dbReference type="Proteomes" id="UP000039046">
    <property type="component" value="Unassembled WGS sequence"/>
</dbReference>
<evidence type="ECO:0000313" key="2">
    <source>
        <dbReference type="EMBL" id="CEJ90344.1"/>
    </source>
</evidence>
<proteinExistence type="predicted"/>
<name>A0A0A1T6A1_9HYPO</name>
<feature type="chain" id="PRO_5001979383" evidence="1">
    <location>
        <begin position="22"/>
        <end position="224"/>
    </location>
</feature>
<sequence>MQIIQAASILVALTAAPVVAGNRFFSPGSSLAIRNSCTFNIHVWRQTDKLEKLPVIGPNITMSATWEPQQRAQRVSYIFSREEKPKTERVFLNYLSKSSKDKIGGNAHLYSDLKNPFEGTRASLSMSAARIGTVSTSAAAAAGMRIGAWVSRKENEDDDFVENNEFVSFGAESIALGAEFCSSAGEQIEWLMGATSEDSWEVLNAMEEKTFSDKGLMEIKGNAI</sequence>
<organism evidence="2 3">
    <name type="scientific">[Torrubiella] hemipterigena</name>
    <dbReference type="NCBI Taxonomy" id="1531966"/>
    <lineage>
        <taxon>Eukaryota</taxon>
        <taxon>Fungi</taxon>
        <taxon>Dikarya</taxon>
        <taxon>Ascomycota</taxon>
        <taxon>Pezizomycotina</taxon>
        <taxon>Sordariomycetes</taxon>
        <taxon>Hypocreomycetidae</taxon>
        <taxon>Hypocreales</taxon>
        <taxon>Clavicipitaceae</taxon>
        <taxon>Clavicipitaceae incertae sedis</taxon>
        <taxon>'Torrubiella' clade</taxon>
    </lineage>
</organism>
<evidence type="ECO:0000256" key="1">
    <source>
        <dbReference type="SAM" id="SignalP"/>
    </source>
</evidence>
<dbReference type="AlphaFoldDB" id="A0A0A1T6A1"/>
<dbReference type="EMBL" id="CDHN01000003">
    <property type="protein sequence ID" value="CEJ90344.1"/>
    <property type="molecule type" value="Genomic_DNA"/>
</dbReference>
<accession>A0A0A1T6A1</accession>
<dbReference type="HOGENOM" id="CLU_1235800_0_0_1"/>
<gene>
    <name evidence="2" type="ORF">VHEMI06135</name>
</gene>